<protein>
    <submittedName>
        <fullName evidence="1">Uncharacterized protein</fullName>
    </submittedName>
</protein>
<accession>A0ACC1TK33</accession>
<dbReference type="EMBL" id="MU795678">
    <property type="protein sequence ID" value="KAJ3805134.1"/>
    <property type="molecule type" value="Genomic_DNA"/>
</dbReference>
<keyword evidence="2" id="KW-1185">Reference proteome</keyword>
<name>A0ACC1TK33_9AGAR</name>
<proteinExistence type="predicted"/>
<organism evidence="1 2">
    <name type="scientific">Lentinula aff. lateritia</name>
    <dbReference type="NCBI Taxonomy" id="2804960"/>
    <lineage>
        <taxon>Eukaryota</taxon>
        <taxon>Fungi</taxon>
        <taxon>Dikarya</taxon>
        <taxon>Basidiomycota</taxon>
        <taxon>Agaricomycotina</taxon>
        <taxon>Agaricomycetes</taxon>
        <taxon>Agaricomycetidae</taxon>
        <taxon>Agaricales</taxon>
        <taxon>Marasmiineae</taxon>
        <taxon>Omphalotaceae</taxon>
        <taxon>Lentinula</taxon>
    </lineage>
</organism>
<comment type="caution">
    <text evidence="1">The sequence shown here is derived from an EMBL/GenBank/DDBJ whole genome shotgun (WGS) entry which is preliminary data.</text>
</comment>
<sequence length="1082" mass="118783">METAPATSSTQQTFNASGPSARDNQYSRKHRTRKKPDETNSRDNPNNPDHSTDDQNRGVRKPWKPPVQRRDGDTKKPISTNRRDNKKLGRAVVEGEQITAETLKTPTAPNFEHSRSSRDDKKGETREEKTVESPDTPPRLPTQSSGRRFGKTKFNAGLTSEVSNNGSDHPPPRRRRNNLHSIPSVADAGDLTSNLIRELSTRPYPDCLICFSPIHPQQPTWSCSPLIPMLEADAAHQSQYCWTTFHLKCIREWAEKNYKEVKAAWEAREEFGKGGEWRCPGCQGRRNQLINGYVCFCGSTRSPSSHMSTPHSCGNSCSRPRTSCSHPCPLLCHPGPCPPCKIIMDIPCECIRKQTVSVRCGESTQVSCGQSCSKILGCGKHHCQQLCHLGPCQPCERQDILHCWCGKEQKQALCGEGDIWLDSVGCDDRSTEHMQEPRRGFGCQSVCEKLFDCGNHSCARSCHPPTSNSKPGHCPMSPDRITTCPCGKRSLATSSTQLGDFPARTRCTDEIPTCASTCLRPHSDCEHLCPATCHTSAVCPPCAIDVIRPCRCGSTARTLKCGELRVLEKDSGLFKVQEILCDRQCMAVRACGRHQCNRICCPLASLAKGKMKASSSQFDADPNGLHECDLVCPRMLSCGNHRCEERDHRGPCQPCLRSSFEELTCFCGRTVLQPPIPCGTKVHCTYSCSLPPPPCGHPKTPHTCHFPDSICPPCVYLTDKPCACGKKILPNVRCSLNSDKVSCGLVCGKPLSCGGHKCDRPCHSGECGACTSMCGKARKLCLPDIHPCTNLCHAPSSCDEDEPCQTRVELTCECGRIRQAVACGRSRSNPINLARGERGEIIKCTTECALKKRNARLADALGIKTGGSGTLAEVTYGDDLVAFARANPKFLILVEEALADFVRSNRTKQVLPHTPSEKRNFVYKLAGIYRLDSQMVDQDPYRRQDFHCVQIIRRIDTRLPNPLLSGYIANKFTKHANNPSLGKLLNLRGGPPTPSFTSSKISDTRALSPAPPAGTARGWTSAVAPVSTITSKSTTPSRMGAPVPSRPSAELHHTRDEAANTVAVINDPSSQENVPDNWEDDI</sequence>
<evidence type="ECO:0000313" key="2">
    <source>
        <dbReference type="Proteomes" id="UP001163835"/>
    </source>
</evidence>
<gene>
    <name evidence="1" type="ORF">F5876DRAFT_52328</name>
</gene>
<reference evidence="1" key="1">
    <citation type="submission" date="2022-09" db="EMBL/GenBank/DDBJ databases">
        <title>A Global Phylogenomic Analysis of the Shiitake Genus Lentinula.</title>
        <authorList>
            <consortium name="DOE Joint Genome Institute"/>
            <person name="Sierra-Patev S."/>
            <person name="Min B."/>
            <person name="Naranjo-Ortiz M."/>
            <person name="Looney B."/>
            <person name="Konkel Z."/>
            <person name="Slot J.C."/>
            <person name="Sakamoto Y."/>
            <person name="Steenwyk J.L."/>
            <person name="Rokas A."/>
            <person name="Carro J."/>
            <person name="Camarero S."/>
            <person name="Ferreira P."/>
            <person name="Molpeceres G."/>
            <person name="Ruiz-Duenas F.J."/>
            <person name="Serrano A."/>
            <person name="Henrissat B."/>
            <person name="Drula E."/>
            <person name="Hughes K.W."/>
            <person name="Mata J.L."/>
            <person name="Ishikawa N.K."/>
            <person name="Vargas-Isla R."/>
            <person name="Ushijima S."/>
            <person name="Smith C.A."/>
            <person name="Ahrendt S."/>
            <person name="Andreopoulos W."/>
            <person name="He G."/>
            <person name="Labutti K."/>
            <person name="Lipzen A."/>
            <person name="Ng V."/>
            <person name="Riley R."/>
            <person name="Sandor L."/>
            <person name="Barry K."/>
            <person name="Martinez A.T."/>
            <person name="Xiao Y."/>
            <person name="Gibbons J.G."/>
            <person name="Terashima K."/>
            <person name="Grigoriev I.V."/>
            <person name="Hibbett D.S."/>
        </authorList>
    </citation>
    <scope>NUCLEOTIDE SEQUENCE</scope>
    <source>
        <strain evidence="1">TMI1499</strain>
    </source>
</reference>
<dbReference type="Proteomes" id="UP001163835">
    <property type="component" value="Unassembled WGS sequence"/>
</dbReference>
<evidence type="ECO:0000313" key="1">
    <source>
        <dbReference type="EMBL" id="KAJ3805134.1"/>
    </source>
</evidence>